<dbReference type="HAMAP" id="MF_00634">
    <property type="entry name" value="UPF0235"/>
    <property type="match status" value="1"/>
</dbReference>
<organism evidence="2">
    <name type="scientific">marine metagenome</name>
    <dbReference type="NCBI Taxonomy" id="408172"/>
    <lineage>
        <taxon>unclassified sequences</taxon>
        <taxon>metagenomes</taxon>
        <taxon>ecological metagenomes</taxon>
    </lineage>
</organism>
<feature type="non-terminal residue" evidence="2">
    <location>
        <position position="1"/>
    </location>
</feature>
<gene>
    <name evidence="2" type="ORF">METZ01_LOCUS249530</name>
</gene>
<dbReference type="Pfam" id="PF02594">
    <property type="entry name" value="DUF167"/>
    <property type="match status" value="1"/>
</dbReference>
<dbReference type="SUPFAM" id="SSF69786">
    <property type="entry name" value="YggU-like"/>
    <property type="match status" value="1"/>
</dbReference>
<sequence>GGVELSLRIVPRAKPEGPAGSYGDRLRFKLDVEPFGGEANRRLVRLLARAARVPVASVKVVVGQRSRSKTVLVESPDPGSTRNRLLALLGQN</sequence>
<evidence type="ECO:0000313" key="2">
    <source>
        <dbReference type="EMBL" id="SVB96676.1"/>
    </source>
</evidence>
<proteinExistence type="inferred from homology"/>
<dbReference type="AlphaFoldDB" id="A0A382IAP3"/>
<name>A0A382IAP3_9ZZZZ</name>
<reference evidence="2" key="1">
    <citation type="submission" date="2018-05" db="EMBL/GenBank/DDBJ databases">
        <authorList>
            <person name="Lanie J.A."/>
            <person name="Ng W.-L."/>
            <person name="Kazmierczak K.M."/>
            <person name="Andrzejewski T.M."/>
            <person name="Davidsen T.M."/>
            <person name="Wayne K.J."/>
            <person name="Tettelin H."/>
            <person name="Glass J.I."/>
            <person name="Rusch D."/>
            <person name="Podicherti R."/>
            <person name="Tsui H.-C.T."/>
            <person name="Winkler M.E."/>
        </authorList>
    </citation>
    <scope>NUCLEOTIDE SEQUENCE</scope>
</reference>
<dbReference type="InterPro" id="IPR036591">
    <property type="entry name" value="YggU-like_sf"/>
</dbReference>
<dbReference type="EMBL" id="UINC01066211">
    <property type="protein sequence ID" value="SVB96676.1"/>
    <property type="molecule type" value="Genomic_DNA"/>
</dbReference>
<protein>
    <submittedName>
        <fullName evidence="2">Uncharacterized protein</fullName>
    </submittedName>
</protein>
<comment type="similarity">
    <text evidence="1">Belongs to the UPF0235 family.</text>
</comment>
<dbReference type="NCBIfam" id="TIGR00251">
    <property type="entry name" value="DUF167 family protein"/>
    <property type="match status" value="1"/>
</dbReference>
<accession>A0A382IAP3</accession>
<evidence type="ECO:0000256" key="1">
    <source>
        <dbReference type="ARBA" id="ARBA00010364"/>
    </source>
</evidence>
<dbReference type="Gene3D" id="3.30.1200.10">
    <property type="entry name" value="YggU-like"/>
    <property type="match status" value="1"/>
</dbReference>
<dbReference type="SMART" id="SM01152">
    <property type="entry name" value="DUF167"/>
    <property type="match status" value="1"/>
</dbReference>
<dbReference type="InterPro" id="IPR003746">
    <property type="entry name" value="DUF167"/>
</dbReference>